<feature type="compositionally biased region" description="Low complexity" evidence="2">
    <location>
        <begin position="592"/>
        <end position="615"/>
    </location>
</feature>
<feature type="compositionally biased region" description="Polar residues" evidence="2">
    <location>
        <begin position="339"/>
        <end position="348"/>
    </location>
</feature>
<evidence type="ECO:0000259" key="3">
    <source>
        <dbReference type="PROSITE" id="PS50089"/>
    </source>
</evidence>
<proteinExistence type="predicted"/>
<dbReference type="SUPFAM" id="SSF57850">
    <property type="entry name" value="RING/U-box"/>
    <property type="match status" value="1"/>
</dbReference>
<dbReference type="EMBL" id="JAGKQM010000018">
    <property type="protein sequence ID" value="KAH0865324.1"/>
    <property type="molecule type" value="Genomic_DNA"/>
</dbReference>
<keyword evidence="5" id="KW-1185">Reference proteome</keyword>
<keyword evidence="1" id="KW-0862">Zinc</keyword>
<feature type="domain" description="RING-type" evidence="3">
    <location>
        <begin position="170"/>
        <end position="211"/>
    </location>
</feature>
<dbReference type="InterPro" id="IPR013083">
    <property type="entry name" value="Znf_RING/FYVE/PHD"/>
</dbReference>
<feature type="compositionally biased region" description="Polar residues" evidence="2">
    <location>
        <begin position="464"/>
        <end position="485"/>
    </location>
</feature>
<feature type="compositionally biased region" description="Basic and acidic residues" evidence="2">
    <location>
        <begin position="280"/>
        <end position="296"/>
    </location>
</feature>
<reference evidence="4 5" key="1">
    <citation type="submission" date="2021-05" db="EMBL/GenBank/DDBJ databases">
        <title>Genome Assembly of Synthetic Allotetraploid Brassica napus Reveals Homoeologous Exchanges between Subgenomes.</title>
        <authorList>
            <person name="Davis J.T."/>
        </authorList>
    </citation>
    <scope>NUCLEOTIDE SEQUENCE [LARGE SCALE GENOMIC DNA]</scope>
    <source>
        <strain evidence="5">cv. Da-Ae</strain>
        <tissue evidence="4">Seedling</tissue>
    </source>
</reference>
<keyword evidence="1" id="KW-0479">Metal-binding</keyword>
<accession>A0ABQ7YAV4</accession>
<dbReference type="InterPro" id="IPR051826">
    <property type="entry name" value="E3_ubiquitin-ligase_domain"/>
</dbReference>
<dbReference type="PROSITE" id="PS50089">
    <property type="entry name" value="ZF_RING_2"/>
    <property type="match status" value="1"/>
</dbReference>
<feature type="compositionally biased region" description="Basic and acidic residues" evidence="2">
    <location>
        <begin position="303"/>
        <end position="338"/>
    </location>
</feature>
<organism evidence="4 5">
    <name type="scientific">Brassica napus</name>
    <name type="common">Rape</name>
    <dbReference type="NCBI Taxonomy" id="3708"/>
    <lineage>
        <taxon>Eukaryota</taxon>
        <taxon>Viridiplantae</taxon>
        <taxon>Streptophyta</taxon>
        <taxon>Embryophyta</taxon>
        <taxon>Tracheophyta</taxon>
        <taxon>Spermatophyta</taxon>
        <taxon>Magnoliopsida</taxon>
        <taxon>eudicotyledons</taxon>
        <taxon>Gunneridae</taxon>
        <taxon>Pentapetalae</taxon>
        <taxon>rosids</taxon>
        <taxon>malvids</taxon>
        <taxon>Brassicales</taxon>
        <taxon>Brassicaceae</taxon>
        <taxon>Brassiceae</taxon>
        <taxon>Brassica</taxon>
    </lineage>
</organism>
<dbReference type="CDD" id="cd23118">
    <property type="entry name" value="RING-H2_SIS3"/>
    <property type="match status" value="1"/>
</dbReference>
<evidence type="ECO:0000313" key="5">
    <source>
        <dbReference type="Proteomes" id="UP000824890"/>
    </source>
</evidence>
<evidence type="ECO:0000256" key="1">
    <source>
        <dbReference type="PROSITE-ProRule" id="PRU00175"/>
    </source>
</evidence>
<dbReference type="Gene3D" id="3.30.40.10">
    <property type="entry name" value="Zinc/RING finger domain, C3HC4 (zinc finger)"/>
    <property type="match status" value="1"/>
</dbReference>
<feature type="compositionally biased region" description="Polar residues" evidence="2">
    <location>
        <begin position="1"/>
        <end position="17"/>
    </location>
</feature>
<feature type="region of interest" description="Disordered" evidence="2">
    <location>
        <begin position="50"/>
        <end position="81"/>
    </location>
</feature>
<dbReference type="PANTHER" id="PTHR22765">
    <property type="entry name" value="RING FINGER AND PROTEASE ASSOCIATED DOMAIN-CONTAINING"/>
    <property type="match status" value="1"/>
</dbReference>
<evidence type="ECO:0000313" key="4">
    <source>
        <dbReference type="EMBL" id="KAH0865324.1"/>
    </source>
</evidence>
<dbReference type="InterPro" id="IPR001841">
    <property type="entry name" value="Znf_RING"/>
</dbReference>
<sequence>MDNSRNGYSHAPNQSNRYDLDTRSSGWRRRPAFSVQNPWSRTGSIVNRRFLDDPPSAYPSTVDSVPPPPTTTHQVPIRTSNNVRRQHLEALRQAVHNRHDSRPESSSRSAAASQAKEEDNVLKYLTKETYNPVPKSQLLRNLSLYYKNKNSGLESSRNPQGYSGGDEKRCSVCLEDFEPKETVMLTPCKHMFHEECIVPWLKSKGQCPVCRFIILTPTRRDHSPGSSPDIAGDMTVNDLFTLQLISMVQAMEETFLFECRDDLEIEPHKATFQFSASNRSELREGRPPRYPKEAPGRRTHKAQPKEWQERESSRRSYHSMDHSRNEARHYHASRDSNKQRPNSTSQGRSFYREIPRKQPLTDDNRSSSTKEQAPMGFPYKDNLLRYRKKPFKGQGERCVMSCCNIPLALILRNEKLERMRQAEERGELEETTILVAQAALNASTQRLNGKQIITTPERIPVSQRLGSTPLQERSPASQRLRTTSPRGAVLEQRSTEGIEFPPSSERIPASSRLGPTPDSPRGTDPTDTVSASKKKLGRPRGSKNAPPNPSTTMASGARKRRVTHSKPSPKGMAPKCCSSVATVPRRNTEAQSGKSPRSPNSDSSSSSPTEKPLSSVTSRKLPP</sequence>
<comment type="caution">
    <text evidence="4">The sequence shown here is derived from an EMBL/GenBank/DDBJ whole genome shotgun (WGS) entry which is preliminary data.</text>
</comment>
<dbReference type="Proteomes" id="UP000824890">
    <property type="component" value="Unassembled WGS sequence"/>
</dbReference>
<protein>
    <recommendedName>
        <fullName evidence="3">RING-type domain-containing protein</fullName>
    </recommendedName>
</protein>
<dbReference type="PANTHER" id="PTHR22765:SF396">
    <property type="entry name" value="RING_U-BOX SUPERFAMILY PROTEIN"/>
    <property type="match status" value="1"/>
</dbReference>
<feature type="compositionally biased region" description="Basic and acidic residues" evidence="2">
    <location>
        <begin position="350"/>
        <end position="365"/>
    </location>
</feature>
<feature type="compositionally biased region" description="Basic residues" evidence="2">
    <location>
        <begin position="532"/>
        <end position="541"/>
    </location>
</feature>
<feature type="region of interest" description="Disordered" evidence="2">
    <location>
        <begin position="1"/>
        <end position="24"/>
    </location>
</feature>
<evidence type="ECO:0000256" key="2">
    <source>
        <dbReference type="SAM" id="MobiDB-lite"/>
    </source>
</evidence>
<gene>
    <name evidence="4" type="ORF">HID58_082535</name>
</gene>
<dbReference type="Pfam" id="PF13639">
    <property type="entry name" value="zf-RING_2"/>
    <property type="match status" value="1"/>
</dbReference>
<keyword evidence="1" id="KW-0863">Zinc-finger</keyword>
<name>A0ABQ7YAV4_BRANA</name>
<feature type="region of interest" description="Disordered" evidence="2">
    <location>
        <begin position="451"/>
        <end position="623"/>
    </location>
</feature>
<feature type="region of interest" description="Disordered" evidence="2">
    <location>
        <begin position="274"/>
        <end position="381"/>
    </location>
</feature>
<feature type="region of interest" description="Disordered" evidence="2">
    <location>
        <begin position="95"/>
        <end position="117"/>
    </location>
</feature>
<dbReference type="SMART" id="SM00184">
    <property type="entry name" value="RING"/>
    <property type="match status" value="1"/>
</dbReference>